<proteinExistence type="predicted"/>
<reference evidence="3 4" key="1">
    <citation type="journal article" date="2015" name="Nature">
        <title>rRNA introns, odd ribosomes, and small enigmatic genomes across a large radiation of phyla.</title>
        <authorList>
            <person name="Brown C.T."/>
            <person name="Hug L.A."/>
            <person name="Thomas B.C."/>
            <person name="Sharon I."/>
            <person name="Castelle C.J."/>
            <person name="Singh A."/>
            <person name="Wilkins M.J."/>
            <person name="Williams K.H."/>
            <person name="Banfield J.F."/>
        </authorList>
    </citation>
    <scope>NUCLEOTIDE SEQUENCE [LARGE SCALE GENOMIC DNA]</scope>
</reference>
<dbReference type="Pfam" id="PF01408">
    <property type="entry name" value="GFO_IDH_MocA"/>
    <property type="match status" value="1"/>
</dbReference>
<evidence type="ECO:0000259" key="2">
    <source>
        <dbReference type="Pfam" id="PF22725"/>
    </source>
</evidence>
<feature type="domain" description="Gfo/Idh/MocA-like oxidoreductase N-terminal" evidence="1">
    <location>
        <begin position="5"/>
        <end position="122"/>
    </location>
</feature>
<evidence type="ECO:0000313" key="3">
    <source>
        <dbReference type="EMBL" id="KKR04697.1"/>
    </source>
</evidence>
<dbReference type="Proteomes" id="UP000033935">
    <property type="component" value="Unassembled WGS sequence"/>
</dbReference>
<dbReference type="PANTHER" id="PTHR43708">
    <property type="entry name" value="CONSERVED EXPRESSED OXIDOREDUCTASE (EUROFUNG)"/>
    <property type="match status" value="1"/>
</dbReference>
<dbReference type="Pfam" id="PF22725">
    <property type="entry name" value="GFO_IDH_MocA_C3"/>
    <property type="match status" value="1"/>
</dbReference>
<dbReference type="Gene3D" id="3.30.360.10">
    <property type="entry name" value="Dihydrodipicolinate Reductase, domain 2"/>
    <property type="match status" value="1"/>
</dbReference>
<dbReference type="InterPro" id="IPR051317">
    <property type="entry name" value="Gfo/Idh/MocA_oxidoreduct"/>
</dbReference>
<protein>
    <submittedName>
        <fullName evidence="3">Oxidoreductase domain protein</fullName>
    </submittedName>
</protein>
<comment type="caution">
    <text evidence="3">The sequence shown here is derived from an EMBL/GenBank/DDBJ whole genome shotgun (WGS) entry which is preliminary data.</text>
</comment>
<dbReference type="GO" id="GO:0000166">
    <property type="term" value="F:nucleotide binding"/>
    <property type="evidence" value="ECO:0007669"/>
    <property type="project" value="InterPro"/>
</dbReference>
<dbReference type="SUPFAM" id="SSF51735">
    <property type="entry name" value="NAD(P)-binding Rossmann-fold domains"/>
    <property type="match status" value="1"/>
</dbReference>
<sequence>MKILNTVLVGLGRIGWKYHLPEILKHKGFKLSSIVEPLKERRDEAFKLYGVKCFKDCVSLFSSGERPDLMVIASPTPFHMRQSLEAFKNGCDVFCDKPMALSYAEAAKIFQGMKKYKKKFMLYQPHRGTEEFLSLKHVLSLDLIGQIYMIKRISSGYNIRNDWQSLKKYGGGMLNNYGAHYMDQLLRLRPSNVTKVFCILRNVISAGDAEDLVKVLMETEEGLMLELEVNMASAHIMPPWQINGEYGSIILDREKKSWHVRYANKKDLCGIKLQKGVAALNREYSNGKDIKWNEKEFEISGFDKIDFYSKVYEHFALNMKPFVPIEETMELMRVFDLCRKSASKGKCISHVEIIKKTTQGVSK</sequence>
<dbReference type="Gene3D" id="3.40.50.720">
    <property type="entry name" value="NAD(P)-binding Rossmann-like Domain"/>
    <property type="match status" value="1"/>
</dbReference>
<dbReference type="SUPFAM" id="SSF55347">
    <property type="entry name" value="Glyceraldehyde-3-phosphate dehydrogenase-like, C-terminal domain"/>
    <property type="match status" value="1"/>
</dbReference>
<evidence type="ECO:0000259" key="1">
    <source>
        <dbReference type="Pfam" id="PF01408"/>
    </source>
</evidence>
<dbReference type="AlphaFoldDB" id="A0A0G0QSX2"/>
<dbReference type="InterPro" id="IPR055170">
    <property type="entry name" value="GFO_IDH_MocA-like_dom"/>
</dbReference>
<evidence type="ECO:0000313" key="4">
    <source>
        <dbReference type="Proteomes" id="UP000033935"/>
    </source>
</evidence>
<dbReference type="InterPro" id="IPR036291">
    <property type="entry name" value="NAD(P)-bd_dom_sf"/>
</dbReference>
<accession>A0A0G0QSX2</accession>
<organism evidence="3 4">
    <name type="scientific">Candidatus Uhrbacteria bacterium GW2011_GWF2_39_13</name>
    <dbReference type="NCBI Taxonomy" id="1618995"/>
    <lineage>
        <taxon>Bacteria</taxon>
        <taxon>Candidatus Uhriibacteriota</taxon>
    </lineage>
</organism>
<name>A0A0G0QSX2_9BACT</name>
<feature type="domain" description="GFO/IDH/MocA-like oxidoreductase" evidence="2">
    <location>
        <begin position="133"/>
        <end position="249"/>
    </location>
</feature>
<dbReference type="PANTHER" id="PTHR43708:SF8">
    <property type="entry name" value="OXIDOREDUCTASE"/>
    <property type="match status" value="1"/>
</dbReference>
<dbReference type="EMBL" id="LBWG01000004">
    <property type="protein sequence ID" value="KKR04697.1"/>
    <property type="molecule type" value="Genomic_DNA"/>
</dbReference>
<gene>
    <name evidence="3" type="ORF">UT30_C0004G0010</name>
</gene>
<dbReference type="InterPro" id="IPR000683">
    <property type="entry name" value="Gfo/Idh/MocA-like_OxRdtase_N"/>
</dbReference>